<dbReference type="CDD" id="cd01948">
    <property type="entry name" value="EAL"/>
    <property type="match status" value="1"/>
</dbReference>
<dbReference type="Gene3D" id="3.30.70.270">
    <property type="match status" value="1"/>
</dbReference>
<evidence type="ECO:0000313" key="5">
    <source>
        <dbReference type="Proteomes" id="UP000190834"/>
    </source>
</evidence>
<dbReference type="SUPFAM" id="SSF141868">
    <property type="entry name" value="EAL domain-like"/>
    <property type="match status" value="1"/>
</dbReference>
<dbReference type="SMART" id="SM00267">
    <property type="entry name" value="GGDEF"/>
    <property type="match status" value="1"/>
</dbReference>
<dbReference type="InterPro" id="IPR035919">
    <property type="entry name" value="EAL_sf"/>
</dbReference>
<dbReference type="InterPro" id="IPR007892">
    <property type="entry name" value="CHASE4"/>
</dbReference>
<dbReference type="PROSITE" id="PS50883">
    <property type="entry name" value="EAL"/>
    <property type="match status" value="1"/>
</dbReference>
<dbReference type="InterPro" id="IPR029787">
    <property type="entry name" value="Nucleotide_cyclase"/>
</dbReference>
<keyword evidence="1" id="KW-0472">Membrane</keyword>
<keyword evidence="5" id="KW-1185">Reference proteome</keyword>
<dbReference type="Pfam" id="PF00990">
    <property type="entry name" value="GGDEF"/>
    <property type="match status" value="1"/>
</dbReference>
<reference evidence="5" key="1">
    <citation type="submission" date="2017-02" db="EMBL/GenBank/DDBJ databases">
        <authorList>
            <person name="Varghese N."/>
            <person name="Submissions S."/>
        </authorList>
    </citation>
    <scope>NUCLEOTIDE SEQUENCE [LARGE SCALE GENOMIC DNA]</scope>
    <source>
        <strain evidence="5">DSM 19608</strain>
    </source>
</reference>
<organism evidence="4 5">
    <name type="scientific">Vibrio cincinnatiensis DSM 19608</name>
    <dbReference type="NCBI Taxonomy" id="1123491"/>
    <lineage>
        <taxon>Bacteria</taxon>
        <taxon>Pseudomonadati</taxon>
        <taxon>Pseudomonadota</taxon>
        <taxon>Gammaproteobacteria</taxon>
        <taxon>Vibrionales</taxon>
        <taxon>Vibrionaceae</taxon>
        <taxon>Vibrio</taxon>
    </lineage>
</organism>
<dbReference type="Pfam" id="PF00563">
    <property type="entry name" value="EAL"/>
    <property type="match status" value="1"/>
</dbReference>
<dbReference type="InterPro" id="IPR000700">
    <property type="entry name" value="PAS-assoc_C"/>
</dbReference>
<dbReference type="InterPro" id="IPR000014">
    <property type="entry name" value="PAS"/>
</dbReference>
<dbReference type="NCBIfam" id="TIGR00229">
    <property type="entry name" value="sensory_box"/>
    <property type="match status" value="1"/>
</dbReference>
<dbReference type="InterPro" id="IPR052155">
    <property type="entry name" value="Biofilm_reg_signaling"/>
</dbReference>
<dbReference type="AlphaFoldDB" id="A0A1T4KX35"/>
<dbReference type="SMART" id="SM00052">
    <property type="entry name" value="EAL"/>
    <property type="match status" value="1"/>
</dbReference>
<dbReference type="InterPro" id="IPR043128">
    <property type="entry name" value="Rev_trsase/Diguanyl_cyclase"/>
</dbReference>
<dbReference type="Pfam" id="PF13426">
    <property type="entry name" value="PAS_9"/>
    <property type="match status" value="1"/>
</dbReference>
<dbReference type="PANTHER" id="PTHR44757:SF2">
    <property type="entry name" value="BIOFILM ARCHITECTURE MAINTENANCE PROTEIN MBAA"/>
    <property type="match status" value="1"/>
</dbReference>
<evidence type="ECO:0000259" key="3">
    <source>
        <dbReference type="PROSITE" id="PS50883"/>
    </source>
</evidence>
<sequence>MLRTINLEMKTALLFVVGLISVVLSCLFLTRYFFLYSLYELENIEVHRASHQALSVIDAIVQRQEEASYDWGYWDESYMLLTDRDPGYAERNLTEGSLDTLDVDLVAYIRPNHEVMLSFARNNDTAQQQAERLLQTEVIADYLQQMDKQVDTQKTSTASLVRSEQQLWAVSLTAVRDSDGTSEAVGWMLWGQNLTDRFPSRYEGILIADNQLLTDDQNLSFWSLSEQAGHDHSSIERSDQYMIHHTLLTDAHNKTIAVLKTIESRTYYQRAKSVFVLLIISMLVVTSVITIIMYGIFWVTVSRRFSYFEQGMQNLLGSVKAPEKNRHTDEFDRITQWVRSLAHSSSQTEEKLQETLQKFDVLYHSRTVGMILLTDRIIVDVSPTVLMLLGFQRDQLIGQPLSMICGCKHTQCGTEQLYHSINQGQYHFETTMKRHDGSEIACSVEAALLNDGENSSIMLSVKDISEQKQQAELIETLKHCDPVSGLLNRQTLMQRVNQRIQQVEASFNVLYLYASRLKEIDDVYGHDYYDRVVQHVAATLKRHFPAMEIGRISEQEFMIWGEAAASHLEREGNRILMEYRQKIVLEDIECDIGLKSALLPSSIDFENFENLSHTGLYAVTHESGTSSSVTLVHAQHLERTQELLVLNRDIVAALKNGEFTAHYQPIVKAESGQLVGFEALARWTHPTLGMISPAVFIPLAEQRKLIVELGEQILEKACHFIQQIQHADKTLSSHLSIHVNISSPHFHHNSLVETLHKAIETYQLLPGQLVLELTESILLGAEEDIIHRMETIKALGVQLALDDFGTGYSSFSSLCNFPLDIVKLDKSYIDGLESNPKAKSLIRNIIHMSKELGMTTVAEGVETASQLRKLTVWNIDEIQGYYFYKPMTEEQAFEKFTLY</sequence>
<evidence type="ECO:0000256" key="1">
    <source>
        <dbReference type="SAM" id="Phobius"/>
    </source>
</evidence>
<feature type="transmembrane region" description="Helical" evidence="1">
    <location>
        <begin position="274"/>
        <end position="299"/>
    </location>
</feature>
<gene>
    <name evidence="4" type="ORF">SAMN02745782_00351</name>
</gene>
<evidence type="ECO:0000313" key="4">
    <source>
        <dbReference type="EMBL" id="SJZ46986.1"/>
    </source>
</evidence>
<feature type="domain" description="EAL" evidence="3">
    <location>
        <begin position="643"/>
        <end position="899"/>
    </location>
</feature>
<name>A0A1T4KX35_VIBCI</name>
<dbReference type="OrthoDB" id="1316910at2"/>
<dbReference type="Proteomes" id="UP000190834">
    <property type="component" value="Unassembled WGS sequence"/>
</dbReference>
<feature type="domain" description="PAC" evidence="2">
    <location>
        <begin position="426"/>
        <end position="476"/>
    </location>
</feature>
<dbReference type="CDD" id="cd00130">
    <property type="entry name" value="PAS"/>
    <property type="match status" value="1"/>
</dbReference>
<keyword evidence="1" id="KW-1133">Transmembrane helix</keyword>
<dbReference type="PROSITE" id="PS50113">
    <property type="entry name" value="PAC"/>
    <property type="match status" value="1"/>
</dbReference>
<dbReference type="InterPro" id="IPR000160">
    <property type="entry name" value="GGDEF_dom"/>
</dbReference>
<dbReference type="STRING" id="1123491.SAMN02745782_00351"/>
<dbReference type="Pfam" id="PF05228">
    <property type="entry name" value="CHASE4"/>
    <property type="match status" value="1"/>
</dbReference>
<dbReference type="PANTHER" id="PTHR44757">
    <property type="entry name" value="DIGUANYLATE CYCLASE DGCP"/>
    <property type="match status" value="1"/>
</dbReference>
<dbReference type="Gene3D" id="3.30.450.20">
    <property type="entry name" value="PAS domain"/>
    <property type="match status" value="1"/>
</dbReference>
<dbReference type="SUPFAM" id="SSF55785">
    <property type="entry name" value="PYP-like sensor domain (PAS domain)"/>
    <property type="match status" value="1"/>
</dbReference>
<dbReference type="InterPro" id="IPR001633">
    <property type="entry name" value="EAL_dom"/>
</dbReference>
<accession>A0A1T4KX35</accession>
<dbReference type="SUPFAM" id="SSF55073">
    <property type="entry name" value="Nucleotide cyclase"/>
    <property type="match status" value="1"/>
</dbReference>
<dbReference type="InterPro" id="IPR035965">
    <property type="entry name" value="PAS-like_dom_sf"/>
</dbReference>
<dbReference type="RefSeq" id="WP_115173988.1">
    <property type="nucleotide sequence ID" value="NZ_FUXB01000002.1"/>
</dbReference>
<evidence type="ECO:0000259" key="2">
    <source>
        <dbReference type="PROSITE" id="PS50113"/>
    </source>
</evidence>
<feature type="transmembrane region" description="Helical" evidence="1">
    <location>
        <begin position="12"/>
        <end position="34"/>
    </location>
</feature>
<dbReference type="EMBL" id="FUXB01000002">
    <property type="protein sequence ID" value="SJZ46986.1"/>
    <property type="molecule type" value="Genomic_DNA"/>
</dbReference>
<dbReference type="GeneID" id="70583428"/>
<protein>
    <submittedName>
        <fullName evidence="4">Periplasmic sensor diguanylate cyclase/phosphodiesterase</fullName>
    </submittedName>
</protein>
<keyword evidence="1" id="KW-0812">Transmembrane</keyword>
<proteinExistence type="predicted"/>
<dbReference type="PROSITE" id="PS51257">
    <property type="entry name" value="PROKAR_LIPOPROTEIN"/>
    <property type="match status" value="1"/>
</dbReference>
<dbReference type="Gene3D" id="3.20.20.450">
    <property type="entry name" value="EAL domain"/>
    <property type="match status" value="1"/>
</dbReference>